<gene>
    <name evidence="5" type="ORF">SLS63_006212</name>
</gene>
<feature type="domain" description="NAD(P)-binding" evidence="4">
    <location>
        <begin position="18"/>
        <end position="70"/>
    </location>
</feature>
<dbReference type="PRINTS" id="PR00081">
    <property type="entry name" value="GDHRDH"/>
</dbReference>
<evidence type="ECO:0000259" key="4">
    <source>
        <dbReference type="Pfam" id="PF13460"/>
    </source>
</evidence>
<name>A0ABR1P8R7_DIAER</name>
<keyword evidence="2" id="KW-0521">NADP</keyword>
<dbReference type="Pfam" id="PF13460">
    <property type="entry name" value="NAD_binding_10"/>
    <property type="match status" value="1"/>
</dbReference>
<comment type="similarity">
    <text evidence="1">Belongs to the short-chain dehydrogenases/reductases (SDR) family.</text>
</comment>
<accession>A0ABR1P8R7</accession>
<dbReference type="PROSITE" id="PS00061">
    <property type="entry name" value="ADH_SHORT"/>
    <property type="match status" value="1"/>
</dbReference>
<dbReference type="Gene3D" id="3.40.50.720">
    <property type="entry name" value="NAD(P)-binding Rossmann-like Domain"/>
    <property type="match status" value="2"/>
</dbReference>
<dbReference type="Proteomes" id="UP001430848">
    <property type="component" value="Unassembled WGS sequence"/>
</dbReference>
<evidence type="ECO:0000313" key="5">
    <source>
        <dbReference type="EMBL" id="KAK7729339.1"/>
    </source>
</evidence>
<dbReference type="Pfam" id="PF00106">
    <property type="entry name" value="adh_short"/>
    <property type="match status" value="1"/>
</dbReference>
<dbReference type="InterPro" id="IPR016040">
    <property type="entry name" value="NAD(P)-bd_dom"/>
</dbReference>
<keyword evidence="3" id="KW-0560">Oxidoreductase</keyword>
<dbReference type="InterPro" id="IPR020904">
    <property type="entry name" value="Sc_DH/Rdtase_CS"/>
</dbReference>
<organism evidence="5 6">
    <name type="scientific">Diaporthe eres</name>
    <name type="common">Phomopsis oblonga</name>
    <dbReference type="NCBI Taxonomy" id="83184"/>
    <lineage>
        <taxon>Eukaryota</taxon>
        <taxon>Fungi</taxon>
        <taxon>Dikarya</taxon>
        <taxon>Ascomycota</taxon>
        <taxon>Pezizomycotina</taxon>
        <taxon>Sordariomycetes</taxon>
        <taxon>Sordariomycetidae</taxon>
        <taxon>Diaporthales</taxon>
        <taxon>Diaporthaceae</taxon>
        <taxon>Diaporthe</taxon>
        <taxon>Diaporthe eres species complex</taxon>
    </lineage>
</organism>
<proteinExistence type="inferred from homology"/>
<evidence type="ECO:0000256" key="3">
    <source>
        <dbReference type="ARBA" id="ARBA00023002"/>
    </source>
</evidence>
<sequence>MAPATIQKKTVLITGCSTGSIGWALTKSFLEHDFHVFAGVRSRSKAKDLAELSNVDLVELDVTVSETISKCKELVVERTDGKLDVLSKGIIANLSSIGGKIPMCWAGIYSSSKAAIAQMSDTLRIEMEPLGVRVVTVMVGSASTTIFDKPGGQLHLPETSFYRYPGIEEMANKQRAEHKNSCMPVEDLAPKLVKGILTGTKDPLWAGTFATA</sequence>
<evidence type="ECO:0000256" key="2">
    <source>
        <dbReference type="ARBA" id="ARBA00022857"/>
    </source>
</evidence>
<dbReference type="SUPFAM" id="SSF51735">
    <property type="entry name" value="NAD(P)-binding Rossmann-fold domains"/>
    <property type="match status" value="1"/>
</dbReference>
<dbReference type="InterPro" id="IPR002347">
    <property type="entry name" value="SDR_fam"/>
</dbReference>
<comment type="caution">
    <text evidence="5">The sequence shown here is derived from an EMBL/GenBank/DDBJ whole genome shotgun (WGS) entry which is preliminary data.</text>
</comment>
<dbReference type="PANTHER" id="PTHR44169">
    <property type="entry name" value="NADPH-DEPENDENT 1-ACYLDIHYDROXYACETONE PHOSPHATE REDUCTASE"/>
    <property type="match status" value="1"/>
</dbReference>
<reference evidence="5 6" key="1">
    <citation type="submission" date="2024-02" db="EMBL/GenBank/DDBJ databases">
        <title>De novo assembly and annotation of 12 fungi associated with fruit tree decline syndrome in Ontario, Canada.</title>
        <authorList>
            <person name="Sulman M."/>
            <person name="Ellouze W."/>
            <person name="Ilyukhin E."/>
        </authorList>
    </citation>
    <scope>NUCLEOTIDE SEQUENCE [LARGE SCALE GENOMIC DNA]</scope>
    <source>
        <strain evidence="5 6">M169</strain>
    </source>
</reference>
<feature type="non-terminal residue" evidence="5">
    <location>
        <position position="212"/>
    </location>
</feature>
<dbReference type="PANTHER" id="PTHR44169:SF6">
    <property type="entry name" value="NADPH-DEPENDENT 1-ACYLDIHYDROXYACETONE PHOSPHATE REDUCTASE"/>
    <property type="match status" value="1"/>
</dbReference>
<dbReference type="InterPro" id="IPR036291">
    <property type="entry name" value="NAD(P)-bd_dom_sf"/>
</dbReference>
<evidence type="ECO:0000313" key="6">
    <source>
        <dbReference type="Proteomes" id="UP001430848"/>
    </source>
</evidence>
<evidence type="ECO:0000256" key="1">
    <source>
        <dbReference type="ARBA" id="ARBA00006484"/>
    </source>
</evidence>
<protein>
    <recommendedName>
        <fullName evidence="4">NAD(P)-binding domain-containing protein</fullName>
    </recommendedName>
</protein>
<dbReference type="EMBL" id="JAKNSF020000029">
    <property type="protein sequence ID" value="KAK7729339.1"/>
    <property type="molecule type" value="Genomic_DNA"/>
</dbReference>
<keyword evidence="6" id="KW-1185">Reference proteome</keyword>